<dbReference type="FunFam" id="3.30.420.40:FF:000108">
    <property type="entry name" value="Glycerol kinase, glycosomal"/>
    <property type="match status" value="1"/>
</dbReference>
<evidence type="ECO:0000256" key="5">
    <source>
        <dbReference type="ARBA" id="ARBA00022741"/>
    </source>
</evidence>
<dbReference type="Proteomes" id="UP000242146">
    <property type="component" value="Unassembled WGS sequence"/>
</dbReference>
<evidence type="ECO:0000259" key="14">
    <source>
        <dbReference type="Pfam" id="PF02782"/>
    </source>
</evidence>
<evidence type="ECO:0000256" key="11">
    <source>
        <dbReference type="ARBA" id="ARBA00071571"/>
    </source>
</evidence>
<evidence type="ECO:0000256" key="12">
    <source>
        <dbReference type="RuleBase" id="RU003733"/>
    </source>
</evidence>
<dbReference type="GO" id="GO:0046167">
    <property type="term" value="P:glycerol-3-phosphate biosynthetic process"/>
    <property type="evidence" value="ECO:0007669"/>
    <property type="project" value="TreeGrafter"/>
</dbReference>
<gene>
    <name evidence="15" type="ORF">DM01DRAFT_1382780</name>
</gene>
<dbReference type="AlphaFoldDB" id="A0A1X2GK21"/>
<keyword evidence="8" id="KW-0067">ATP-binding</keyword>
<dbReference type="GO" id="GO:0005524">
    <property type="term" value="F:ATP binding"/>
    <property type="evidence" value="ECO:0007669"/>
    <property type="project" value="UniProtKB-KW"/>
</dbReference>
<comment type="catalytic activity">
    <reaction evidence="10">
        <text>glycerol + ATP = sn-glycerol 3-phosphate + ADP + H(+)</text>
        <dbReference type="Rhea" id="RHEA:21644"/>
        <dbReference type="ChEBI" id="CHEBI:15378"/>
        <dbReference type="ChEBI" id="CHEBI:17754"/>
        <dbReference type="ChEBI" id="CHEBI:30616"/>
        <dbReference type="ChEBI" id="CHEBI:57597"/>
        <dbReference type="ChEBI" id="CHEBI:456216"/>
        <dbReference type="EC" id="2.7.1.30"/>
    </reaction>
</comment>
<dbReference type="InterPro" id="IPR042018">
    <property type="entry name" value="GK1-3_metazoan-type"/>
</dbReference>
<evidence type="ECO:0000256" key="3">
    <source>
        <dbReference type="ARBA" id="ARBA00012099"/>
    </source>
</evidence>
<evidence type="ECO:0000256" key="10">
    <source>
        <dbReference type="ARBA" id="ARBA00052101"/>
    </source>
</evidence>
<dbReference type="PANTHER" id="PTHR10196:SF69">
    <property type="entry name" value="GLYCEROL KINASE"/>
    <property type="match status" value="1"/>
</dbReference>
<dbReference type="GO" id="GO:0019563">
    <property type="term" value="P:glycerol catabolic process"/>
    <property type="evidence" value="ECO:0007669"/>
    <property type="project" value="UniProtKB-UniPathway"/>
</dbReference>
<dbReference type="CDD" id="cd07792">
    <property type="entry name" value="ASKHA_NBD_FGGY_GK1-3-like"/>
    <property type="match status" value="1"/>
</dbReference>
<feature type="domain" description="Carbohydrate kinase FGGY N-terminal" evidence="13">
    <location>
        <begin position="5"/>
        <end position="256"/>
    </location>
</feature>
<dbReference type="PANTHER" id="PTHR10196">
    <property type="entry name" value="SUGAR KINASE"/>
    <property type="match status" value="1"/>
</dbReference>
<dbReference type="GO" id="GO:0005739">
    <property type="term" value="C:mitochondrion"/>
    <property type="evidence" value="ECO:0007669"/>
    <property type="project" value="TreeGrafter"/>
</dbReference>
<feature type="domain" description="Carbohydrate kinase FGGY C-terminal" evidence="14">
    <location>
        <begin position="266"/>
        <end position="455"/>
    </location>
</feature>
<evidence type="ECO:0000313" key="15">
    <source>
        <dbReference type="EMBL" id="ORX55660.1"/>
    </source>
</evidence>
<comment type="caution">
    <text evidence="15">The sequence shown here is derived from an EMBL/GenBank/DDBJ whole genome shotgun (WGS) entry which is preliminary data.</text>
</comment>
<dbReference type="Pfam" id="PF00370">
    <property type="entry name" value="FGGY_N"/>
    <property type="match status" value="1"/>
</dbReference>
<proteinExistence type="inferred from homology"/>
<evidence type="ECO:0000256" key="9">
    <source>
        <dbReference type="ARBA" id="ARBA00043149"/>
    </source>
</evidence>
<evidence type="ECO:0000256" key="1">
    <source>
        <dbReference type="ARBA" id="ARBA00005190"/>
    </source>
</evidence>
<dbReference type="PROSITE" id="PS00933">
    <property type="entry name" value="FGGY_KINASES_1"/>
    <property type="match status" value="1"/>
</dbReference>
<accession>A0A1X2GK21</accession>
<dbReference type="InterPro" id="IPR018484">
    <property type="entry name" value="FGGY_N"/>
</dbReference>
<dbReference type="Gene3D" id="3.30.420.40">
    <property type="match status" value="2"/>
</dbReference>
<dbReference type="InterPro" id="IPR000577">
    <property type="entry name" value="Carb_kinase_FGGY"/>
</dbReference>
<dbReference type="PIRSF" id="PIRSF000538">
    <property type="entry name" value="GlpK"/>
    <property type="match status" value="1"/>
</dbReference>
<dbReference type="FunFam" id="3.30.420.40:FF:000177">
    <property type="entry name" value="Glycerol kinase"/>
    <property type="match status" value="1"/>
</dbReference>
<comment type="pathway">
    <text evidence="1">Polyol metabolism; glycerol degradation via glycerol kinase pathway; sn-glycerol 3-phosphate from glycerol: step 1/1.</text>
</comment>
<dbReference type="GO" id="GO:0004370">
    <property type="term" value="F:glycerol kinase activity"/>
    <property type="evidence" value="ECO:0007669"/>
    <property type="project" value="UniProtKB-EC"/>
</dbReference>
<evidence type="ECO:0000256" key="7">
    <source>
        <dbReference type="ARBA" id="ARBA00022798"/>
    </source>
</evidence>
<evidence type="ECO:0000256" key="2">
    <source>
        <dbReference type="ARBA" id="ARBA00009156"/>
    </source>
</evidence>
<evidence type="ECO:0000256" key="8">
    <source>
        <dbReference type="ARBA" id="ARBA00022840"/>
    </source>
</evidence>
<keyword evidence="16" id="KW-1185">Reference proteome</keyword>
<dbReference type="InterPro" id="IPR043129">
    <property type="entry name" value="ATPase_NBD"/>
</dbReference>
<keyword evidence="5" id="KW-0547">Nucleotide-binding</keyword>
<evidence type="ECO:0000313" key="16">
    <source>
        <dbReference type="Proteomes" id="UP000242146"/>
    </source>
</evidence>
<dbReference type="InterPro" id="IPR018485">
    <property type="entry name" value="FGGY_C"/>
</dbReference>
<comment type="similarity">
    <text evidence="2 12">Belongs to the FGGY kinase family.</text>
</comment>
<dbReference type="STRING" id="101127.A0A1X2GK21"/>
<dbReference type="OrthoDB" id="5422795at2759"/>
<dbReference type="EMBL" id="MCGT01000011">
    <property type="protein sequence ID" value="ORX55660.1"/>
    <property type="molecule type" value="Genomic_DNA"/>
</dbReference>
<name>A0A1X2GK21_9FUNG</name>
<keyword evidence="6 12" id="KW-0418">Kinase</keyword>
<keyword evidence="4 12" id="KW-0808">Transferase</keyword>
<dbReference type="Pfam" id="PF02782">
    <property type="entry name" value="FGGY_C"/>
    <property type="match status" value="1"/>
</dbReference>
<sequence length="508" mass="56007">MPNTYIGAIDQGTTSTRFLLFNDKGRLVTSHQLEFPQKTPCPGWLEHDPYDLLDTVIRCADEALRKFGMMGRTFEHIKGIGITNQRETTLVWDRKTGEPLYNAIVWGDTRTDRIVERLKTRDNGGHIEKLCGLPIHNYFSALKLNWLIENVPKVKEAIDQDRAAFGTVDTWLLWNLTGGIQGGLHITDVTNASRTMLMNLQTCQWDDQLLEFFGVPRSILPAIVSSSEIYGKVRWGPMEGLPLAGCLGDQQAALVGQRCFEPGEAKNTYGTGAFLVMNVGETAVHSNNGLLATPVYKFGNQPTVYGLEGSTGVAGAAVRWLQHNLGIISKPTDMDDLANQVEDTGGVVFVPAFSGLFAPYWRDDARGTLVGLTQFSNRCHIARATLESVCFATHGIISAMKDDSHIQLKTLRVDGGLSSSDTCMQIQADLLGIPVERPKMRETTGLGVAFAAGLAVGVWSSTDEIRDLEENTLMDVFSSTLNDHDRALKLKLWNAAIERSYGWAKLLE</sequence>
<dbReference type="NCBIfam" id="NF000756">
    <property type="entry name" value="PRK00047.1"/>
    <property type="match status" value="1"/>
</dbReference>
<dbReference type="InterPro" id="IPR018483">
    <property type="entry name" value="Carb_kinase_FGGY_CS"/>
</dbReference>
<dbReference type="InterPro" id="IPR005999">
    <property type="entry name" value="Glycerol_kin"/>
</dbReference>
<evidence type="ECO:0000256" key="4">
    <source>
        <dbReference type="ARBA" id="ARBA00022679"/>
    </source>
</evidence>
<dbReference type="SUPFAM" id="SSF53067">
    <property type="entry name" value="Actin-like ATPase domain"/>
    <property type="match status" value="2"/>
</dbReference>
<dbReference type="PROSITE" id="PS00445">
    <property type="entry name" value="FGGY_KINASES_2"/>
    <property type="match status" value="1"/>
</dbReference>
<keyword evidence="7" id="KW-0319">Glycerol metabolism</keyword>
<dbReference type="GO" id="GO:0006641">
    <property type="term" value="P:triglyceride metabolic process"/>
    <property type="evidence" value="ECO:0007669"/>
    <property type="project" value="TreeGrafter"/>
</dbReference>
<protein>
    <recommendedName>
        <fullName evidence="11">Probable glycerol kinase</fullName>
        <ecNumber evidence="3">2.7.1.30</ecNumber>
    </recommendedName>
    <alternativeName>
        <fullName evidence="9">ATP:glycerol 3-phosphotransferase</fullName>
    </alternativeName>
</protein>
<dbReference type="NCBIfam" id="TIGR01311">
    <property type="entry name" value="glycerol_kin"/>
    <property type="match status" value="1"/>
</dbReference>
<reference evidence="15 16" key="1">
    <citation type="submission" date="2016-07" db="EMBL/GenBank/DDBJ databases">
        <title>Pervasive Adenine N6-methylation of Active Genes in Fungi.</title>
        <authorList>
            <consortium name="DOE Joint Genome Institute"/>
            <person name="Mondo S.J."/>
            <person name="Dannebaum R.O."/>
            <person name="Kuo R.C."/>
            <person name="Labutti K."/>
            <person name="Haridas S."/>
            <person name="Kuo A."/>
            <person name="Salamov A."/>
            <person name="Ahrendt S.R."/>
            <person name="Lipzen A."/>
            <person name="Sullivan W."/>
            <person name="Andreopoulos W.B."/>
            <person name="Clum A."/>
            <person name="Lindquist E."/>
            <person name="Daum C."/>
            <person name="Ramamoorthy G.K."/>
            <person name="Gryganskyi A."/>
            <person name="Culley D."/>
            <person name="Magnuson J.K."/>
            <person name="James T.Y."/>
            <person name="O'Malley M.A."/>
            <person name="Stajich J.E."/>
            <person name="Spatafora J.W."/>
            <person name="Visel A."/>
            <person name="Grigoriev I.V."/>
        </authorList>
    </citation>
    <scope>NUCLEOTIDE SEQUENCE [LARGE SCALE GENOMIC DNA]</scope>
    <source>
        <strain evidence="15 16">NRRL 3301</strain>
    </source>
</reference>
<organism evidence="15 16">
    <name type="scientific">Hesseltinella vesiculosa</name>
    <dbReference type="NCBI Taxonomy" id="101127"/>
    <lineage>
        <taxon>Eukaryota</taxon>
        <taxon>Fungi</taxon>
        <taxon>Fungi incertae sedis</taxon>
        <taxon>Mucoromycota</taxon>
        <taxon>Mucoromycotina</taxon>
        <taxon>Mucoromycetes</taxon>
        <taxon>Mucorales</taxon>
        <taxon>Cunninghamellaceae</taxon>
        <taxon>Hesseltinella</taxon>
    </lineage>
</organism>
<dbReference type="UniPathway" id="UPA00618">
    <property type="reaction ID" value="UER00672"/>
</dbReference>
<evidence type="ECO:0000256" key="6">
    <source>
        <dbReference type="ARBA" id="ARBA00022777"/>
    </source>
</evidence>
<evidence type="ECO:0000259" key="13">
    <source>
        <dbReference type="Pfam" id="PF00370"/>
    </source>
</evidence>
<dbReference type="EC" id="2.7.1.30" evidence="3"/>